<accession>A0A0S2K0M9</accession>
<dbReference type="KEGG" id="pphe:PP2015_1172"/>
<keyword evidence="3" id="KW-1185">Reference proteome</keyword>
<dbReference type="STRING" id="161398.PP2015_1172"/>
<evidence type="ECO:0000313" key="3">
    <source>
        <dbReference type="Proteomes" id="UP000061457"/>
    </source>
</evidence>
<gene>
    <name evidence="2" type="ORF">PP2015_1172</name>
</gene>
<dbReference type="Proteomes" id="UP000061457">
    <property type="component" value="Chromosome I"/>
</dbReference>
<protein>
    <submittedName>
        <fullName evidence="2">Uncharacterized protein</fullName>
    </submittedName>
</protein>
<dbReference type="RefSeq" id="WP_058029405.1">
    <property type="nucleotide sequence ID" value="NZ_CP013187.1"/>
</dbReference>
<feature type="compositionally biased region" description="Low complexity" evidence="1">
    <location>
        <begin position="80"/>
        <end position="92"/>
    </location>
</feature>
<dbReference type="PATRIC" id="fig|161398.10.peg.1194"/>
<dbReference type="EMBL" id="CP013187">
    <property type="protein sequence ID" value="ALO41688.1"/>
    <property type="molecule type" value="Genomic_DNA"/>
</dbReference>
<organism evidence="2 3">
    <name type="scientific">Pseudoalteromonas phenolica</name>
    <dbReference type="NCBI Taxonomy" id="161398"/>
    <lineage>
        <taxon>Bacteria</taxon>
        <taxon>Pseudomonadati</taxon>
        <taxon>Pseudomonadota</taxon>
        <taxon>Gammaproteobacteria</taxon>
        <taxon>Alteromonadales</taxon>
        <taxon>Pseudoalteromonadaceae</taxon>
        <taxon>Pseudoalteromonas</taxon>
    </lineage>
</organism>
<evidence type="ECO:0000256" key="1">
    <source>
        <dbReference type="SAM" id="MobiDB-lite"/>
    </source>
</evidence>
<evidence type="ECO:0000313" key="2">
    <source>
        <dbReference type="EMBL" id="ALO41688.1"/>
    </source>
</evidence>
<sequence length="102" mass="10301">MRLFLRVLALAGFVLAIAIGVISGTWKYAIATAALSTLLFIVTFKKTEEPTRTATKVGKGTDNANATIIAGASITTHNLSNDSSSSSSSFDSGSGGGADGGC</sequence>
<feature type="region of interest" description="Disordered" evidence="1">
    <location>
        <begin position="77"/>
        <end position="102"/>
    </location>
</feature>
<feature type="compositionally biased region" description="Gly residues" evidence="1">
    <location>
        <begin position="93"/>
        <end position="102"/>
    </location>
</feature>
<name>A0A0S2K0M9_9GAMM</name>
<dbReference type="AlphaFoldDB" id="A0A0S2K0M9"/>
<reference evidence="2 3" key="1">
    <citation type="submission" date="2015-11" db="EMBL/GenBank/DDBJ databases">
        <authorList>
            <person name="Zhang Y."/>
            <person name="Guo Z."/>
        </authorList>
    </citation>
    <scope>NUCLEOTIDE SEQUENCE [LARGE SCALE GENOMIC DNA]</scope>
    <source>
        <strain evidence="2 3">KCTC 12086</strain>
    </source>
</reference>
<proteinExistence type="predicted"/>
<dbReference type="OrthoDB" id="9779060at2"/>